<dbReference type="EMBL" id="SMKZ01000030">
    <property type="protein sequence ID" value="TDE07436.1"/>
    <property type="molecule type" value="Genomic_DNA"/>
</dbReference>
<reference evidence="6 7" key="1">
    <citation type="submission" date="2019-03" db="EMBL/GenBank/DDBJ databases">
        <title>Draft genome sequences of novel Actinobacteria.</title>
        <authorList>
            <person name="Sahin N."/>
            <person name="Ay H."/>
            <person name="Saygin H."/>
        </authorList>
    </citation>
    <scope>NUCLEOTIDE SEQUENCE [LARGE SCALE GENOMIC DNA]</scope>
    <source>
        <strain evidence="6 7">5K138</strain>
    </source>
</reference>
<dbReference type="InterPro" id="IPR036188">
    <property type="entry name" value="FAD/NAD-bd_sf"/>
</dbReference>
<keyword evidence="4" id="KW-0560">Oxidoreductase</keyword>
<proteinExistence type="predicted"/>
<dbReference type="Pfam" id="PF00890">
    <property type="entry name" value="FAD_binding_2"/>
    <property type="match status" value="1"/>
</dbReference>
<evidence type="ECO:0000313" key="7">
    <source>
        <dbReference type="Proteomes" id="UP000294739"/>
    </source>
</evidence>
<dbReference type="InParanoid" id="A0A4R5D2N1"/>
<dbReference type="InterPro" id="IPR050315">
    <property type="entry name" value="FAD-oxidoreductase_2"/>
</dbReference>
<dbReference type="SUPFAM" id="SSF51905">
    <property type="entry name" value="FAD/NAD(P)-binding domain"/>
    <property type="match status" value="1"/>
</dbReference>
<dbReference type="PANTHER" id="PTHR43400:SF7">
    <property type="entry name" value="FAD-DEPENDENT OXIDOREDUCTASE 2 FAD BINDING DOMAIN-CONTAINING PROTEIN"/>
    <property type="match status" value="1"/>
</dbReference>
<dbReference type="InterPro" id="IPR027477">
    <property type="entry name" value="Succ_DH/fumarate_Rdtase_cat_sf"/>
</dbReference>
<evidence type="ECO:0000256" key="1">
    <source>
        <dbReference type="ARBA" id="ARBA00001974"/>
    </source>
</evidence>
<keyword evidence="7" id="KW-1185">Reference proteome</keyword>
<dbReference type="Gene3D" id="3.90.700.10">
    <property type="entry name" value="Succinate dehydrogenase/fumarate reductase flavoprotein, catalytic domain"/>
    <property type="match status" value="1"/>
</dbReference>
<dbReference type="PANTHER" id="PTHR43400">
    <property type="entry name" value="FUMARATE REDUCTASE"/>
    <property type="match status" value="1"/>
</dbReference>
<dbReference type="OrthoDB" id="9813348at2"/>
<name>A0A4R5D2N1_9ACTN</name>
<protein>
    <submittedName>
        <fullName evidence="6">FAD-dependent tricarballylate dehydrogenase TcuA</fullName>
    </submittedName>
</protein>
<feature type="domain" description="FAD-dependent oxidoreductase 2 FAD-binding" evidence="5">
    <location>
        <begin position="13"/>
        <end position="476"/>
    </location>
</feature>
<dbReference type="InterPro" id="IPR003953">
    <property type="entry name" value="FAD-dep_OxRdtase_2_FAD-bd"/>
</dbReference>
<gene>
    <name evidence="6" type="primary">tcuA</name>
    <name evidence="6" type="ORF">E1269_19570</name>
</gene>
<comment type="caution">
    <text evidence="6">The sequence shown here is derived from an EMBL/GenBank/DDBJ whole genome shotgun (WGS) entry which is preliminary data.</text>
</comment>
<dbReference type="Gene3D" id="3.50.50.60">
    <property type="entry name" value="FAD/NAD(P)-binding domain"/>
    <property type="match status" value="1"/>
</dbReference>
<dbReference type="Proteomes" id="UP000294739">
    <property type="component" value="Unassembled WGS sequence"/>
</dbReference>
<sequence>MNERGRMTNDDRVIVVGAGNAAMVAALAVHDTGAPVTMLEAAPRAERGGNSRFAGATFRFVHEGMAALEPLLDASSHELVPVSRVEAYSRADYLRDLMDTSSGRMVPELADVLLDESYPTMTWMRDKGVKWELATRKFVDKDQLSEAQPYTLPPGGAVRAVHEGIGLTDDLFAAVEAAGIDIWYDSPAHELVTEGSTVLGVRVRRSDEFVTLHGTVILACGGFEANPEMRLRYLGPGWDLVKVRGSRFNKGTMLDQALRAGAQAIGHWGGCHATPVAADAPAEGDLAITDQTGRHSYPYGLLVNALGQRFVDEGEQYYMKTYAKTGAAIRAQPRAWAAQVFDQKTLRYLQPRYRTQEPVTGDTIDELAAALGVAPAALRATVEAYNEAAPDDAAAFDPTIEDGLATSGVVPPKSNWALRLDSPPFVAYPVTAGITFTYGGLRVDPEARVLDNEGRPMPGLLATGEITGGFFYDNYPAGAGLMRGAVFGRRAAASAVAALGGRS</sequence>
<organism evidence="6 7">
    <name type="scientific">Jiangella asiatica</name>
    <dbReference type="NCBI Taxonomy" id="2530372"/>
    <lineage>
        <taxon>Bacteria</taxon>
        <taxon>Bacillati</taxon>
        <taxon>Actinomycetota</taxon>
        <taxon>Actinomycetes</taxon>
        <taxon>Jiangellales</taxon>
        <taxon>Jiangellaceae</taxon>
        <taxon>Jiangella</taxon>
    </lineage>
</organism>
<evidence type="ECO:0000256" key="4">
    <source>
        <dbReference type="ARBA" id="ARBA00023002"/>
    </source>
</evidence>
<evidence type="ECO:0000256" key="2">
    <source>
        <dbReference type="ARBA" id="ARBA00022630"/>
    </source>
</evidence>
<evidence type="ECO:0000256" key="3">
    <source>
        <dbReference type="ARBA" id="ARBA00022827"/>
    </source>
</evidence>
<dbReference type="AlphaFoldDB" id="A0A4R5D2N1"/>
<dbReference type="NCBIfam" id="NF006130">
    <property type="entry name" value="PRK08274.1"/>
    <property type="match status" value="1"/>
</dbReference>
<accession>A0A4R5D2N1</accession>
<evidence type="ECO:0000259" key="5">
    <source>
        <dbReference type="Pfam" id="PF00890"/>
    </source>
</evidence>
<evidence type="ECO:0000313" key="6">
    <source>
        <dbReference type="EMBL" id="TDE07436.1"/>
    </source>
</evidence>
<comment type="cofactor">
    <cofactor evidence="1">
        <name>FAD</name>
        <dbReference type="ChEBI" id="CHEBI:57692"/>
    </cofactor>
</comment>
<keyword evidence="2" id="KW-0285">Flavoprotein</keyword>
<dbReference type="SUPFAM" id="SSF56425">
    <property type="entry name" value="Succinate dehydrogenase/fumarate reductase flavoprotein, catalytic domain"/>
    <property type="match status" value="1"/>
</dbReference>
<keyword evidence="3" id="KW-0274">FAD</keyword>
<dbReference type="GO" id="GO:0033765">
    <property type="term" value="F:steroid dehydrogenase activity, acting on the CH-CH group of donors"/>
    <property type="evidence" value="ECO:0007669"/>
    <property type="project" value="UniProtKB-ARBA"/>
</dbReference>